<evidence type="ECO:0000259" key="1">
    <source>
        <dbReference type="Pfam" id="PF08443"/>
    </source>
</evidence>
<dbReference type="GO" id="GO:0009432">
    <property type="term" value="P:SOS response"/>
    <property type="evidence" value="ECO:0007669"/>
    <property type="project" value="TreeGrafter"/>
</dbReference>
<dbReference type="RefSeq" id="WP_052565033.1">
    <property type="nucleotide sequence ID" value="NZ_JQKF01000001.1"/>
</dbReference>
<proteinExistence type="predicted"/>
<dbReference type="GO" id="GO:0018169">
    <property type="term" value="F:ribosomal S6-glutamic acid ligase activity"/>
    <property type="evidence" value="ECO:0007669"/>
    <property type="project" value="TreeGrafter"/>
</dbReference>
<dbReference type="GO" id="GO:0005737">
    <property type="term" value="C:cytoplasm"/>
    <property type="evidence" value="ECO:0007669"/>
    <property type="project" value="TreeGrafter"/>
</dbReference>
<keyword evidence="2" id="KW-0689">Ribosomal protein</keyword>
<comment type="caution">
    <text evidence="2">The sequence shown here is derived from an EMBL/GenBank/DDBJ whole genome shotgun (WGS) entry which is preliminary data.</text>
</comment>
<dbReference type="PANTHER" id="PTHR21621:SF0">
    <property type="entry name" value="BETA-CITRYLGLUTAMATE SYNTHASE B-RELATED"/>
    <property type="match status" value="1"/>
</dbReference>
<dbReference type="EC" id="6.3.2.-" evidence="2"/>
<evidence type="ECO:0000313" key="2">
    <source>
        <dbReference type="EMBL" id="KJE78129.1"/>
    </source>
</evidence>
<gene>
    <name evidence="2" type="primary">rimK1</name>
    <name evidence="2" type="ORF">FEAC_01210</name>
</gene>
<dbReference type="STRING" id="1121877.FEAC_01210"/>
<dbReference type="eggNOG" id="COG0189">
    <property type="taxonomic scope" value="Bacteria"/>
</dbReference>
<keyword evidence="2" id="KW-0436">Ligase</keyword>
<dbReference type="PANTHER" id="PTHR21621">
    <property type="entry name" value="RIBOSOMAL PROTEIN S6 MODIFICATION PROTEIN"/>
    <property type="match status" value="1"/>
</dbReference>
<dbReference type="GeneID" id="78371477"/>
<dbReference type="SUPFAM" id="SSF56059">
    <property type="entry name" value="Glutathione synthetase ATP-binding domain-like"/>
    <property type="match status" value="1"/>
</dbReference>
<feature type="domain" description="ATP-grasp fold RimK-type" evidence="1">
    <location>
        <begin position="143"/>
        <end position="240"/>
    </location>
</feature>
<dbReference type="Pfam" id="PF08443">
    <property type="entry name" value="RimK"/>
    <property type="match status" value="1"/>
</dbReference>
<dbReference type="Proteomes" id="UP000032336">
    <property type="component" value="Unassembled WGS sequence"/>
</dbReference>
<organism evidence="2 3">
    <name type="scientific">Ferrimicrobium acidiphilum DSM 19497</name>
    <dbReference type="NCBI Taxonomy" id="1121877"/>
    <lineage>
        <taxon>Bacteria</taxon>
        <taxon>Bacillati</taxon>
        <taxon>Actinomycetota</taxon>
        <taxon>Acidimicrobiia</taxon>
        <taxon>Acidimicrobiales</taxon>
        <taxon>Acidimicrobiaceae</taxon>
        <taxon>Ferrimicrobium</taxon>
    </lineage>
</organism>
<dbReference type="OrthoDB" id="9803907at2"/>
<name>A0A0D8FYI9_9ACTN</name>
<dbReference type="InterPro" id="IPR013651">
    <property type="entry name" value="ATP-grasp_RimK-type"/>
</dbReference>
<keyword evidence="3" id="KW-1185">Reference proteome</keyword>
<dbReference type="EMBL" id="JXUW01000001">
    <property type="protein sequence ID" value="KJE78129.1"/>
    <property type="molecule type" value="Genomic_DNA"/>
</dbReference>
<dbReference type="Gene3D" id="3.30.470.20">
    <property type="entry name" value="ATP-grasp fold, B domain"/>
    <property type="match status" value="1"/>
</dbReference>
<protein>
    <submittedName>
        <fullName evidence="2">Ribosomal protein S6--L-glutamate ligase</fullName>
        <ecNumber evidence="2">6.3.2.-</ecNumber>
    </submittedName>
</protein>
<accession>A0A0D8FYI9</accession>
<reference evidence="2 3" key="1">
    <citation type="submission" date="2015-01" db="EMBL/GenBank/DDBJ databases">
        <title>Draft genome of the acidophilic iron oxidizer Ferrimicrobium acidiphilum strain T23.</title>
        <authorList>
            <person name="Poehlein A."/>
            <person name="Eisen S."/>
            <person name="Schloemann M."/>
            <person name="Johnson B.D."/>
            <person name="Daniel R."/>
            <person name="Muehling M."/>
        </authorList>
    </citation>
    <scope>NUCLEOTIDE SEQUENCE [LARGE SCALE GENOMIC DNA]</scope>
    <source>
        <strain evidence="2 3">T23</strain>
    </source>
</reference>
<dbReference type="GO" id="GO:0005840">
    <property type="term" value="C:ribosome"/>
    <property type="evidence" value="ECO:0007669"/>
    <property type="project" value="UniProtKB-KW"/>
</dbReference>
<dbReference type="AlphaFoldDB" id="A0A0D8FYI9"/>
<evidence type="ECO:0000313" key="3">
    <source>
        <dbReference type="Proteomes" id="UP000032336"/>
    </source>
</evidence>
<sequence>MAPTVAIYYDRDQLRLNSFFLHDLVSAGRSFGARVIPVVGPEELRGIRLDDLDAMLVRSRSLRQRIWLARRISHVVNSPLIALLGNDKLAQYLWCKKHGFATPELYPLSTTPSSLWVAKPRFGHGGQGVRRIQGRRWHQGGAMMVVQQFVVGANCDHRHYVVGTTVVATVERKAVDDFRSNLSLGATVNHVVPDERERDLVRTVVERLGAGYYGVDTVSGPHGPIVMEIEDLVGARSLYQLGFSNHASRVMKWLCESYVA</sequence>
<keyword evidence="2" id="KW-0687">Ribonucleoprotein</keyword>